<dbReference type="SUPFAM" id="SSF48208">
    <property type="entry name" value="Six-hairpin glycosidases"/>
    <property type="match status" value="1"/>
</dbReference>
<dbReference type="EC" id="3.2.1.28" evidence="2"/>
<sequence>MNIKERVDTIKKTLSLIPSLPFSSTFTSFVLACSFVSSIIEALIYNVIGSYPQPGSGGEYDVQDGFGWTNGAILDLLLTYNDRLFVPDNFINATTASPVQTTTKVALTQLQNSWVIFFAILIYQLF</sequence>
<evidence type="ECO:0000313" key="5">
    <source>
        <dbReference type="EMBL" id="KAF1751537.1"/>
    </source>
</evidence>
<dbReference type="InterPro" id="IPR012341">
    <property type="entry name" value="6hp_glycosidase-like_sf"/>
</dbReference>
<dbReference type="EMBL" id="WUAV01000005">
    <property type="protein sequence ID" value="KAF1751537.1"/>
    <property type="molecule type" value="Genomic_DNA"/>
</dbReference>
<dbReference type="GO" id="GO:0005991">
    <property type="term" value="P:trehalose metabolic process"/>
    <property type="evidence" value="ECO:0007669"/>
    <property type="project" value="InterPro"/>
</dbReference>
<organism evidence="5 6">
    <name type="scientific">Caenorhabditis remanei</name>
    <name type="common">Caenorhabditis vulgaris</name>
    <dbReference type="NCBI Taxonomy" id="31234"/>
    <lineage>
        <taxon>Eukaryota</taxon>
        <taxon>Metazoa</taxon>
        <taxon>Ecdysozoa</taxon>
        <taxon>Nematoda</taxon>
        <taxon>Chromadorea</taxon>
        <taxon>Rhabditida</taxon>
        <taxon>Rhabditina</taxon>
        <taxon>Rhabditomorpha</taxon>
        <taxon>Rhabditoidea</taxon>
        <taxon>Rhabditidae</taxon>
        <taxon>Peloderinae</taxon>
        <taxon>Caenorhabditis</taxon>
    </lineage>
</organism>
<dbReference type="InterPro" id="IPR008928">
    <property type="entry name" value="6-hairpin_glycosidase_sf"/>
</dbReference>
<comment type="similarity">
    <text evidence="1">Belongs to the glycosyl hydrolase 37 family.</text>
</comment>
<evidence type="ECO:0000256" key="4">
    <source>
        <dbReference type="ARBA" id="ARBA00030473"/>
    </source>
</evidence>
<gene>
    <name evidence="5" type="ORF">GCK72_018091</name>
</gene>
<accession>A0A6A5G8Z6</accession>
<dbReference type="KEGG" id="crq:GCK72_018091"/>
<evidence type="ECO:0000256" key="3">
    <source>
        <dbReference type="ARBA" id="ARBA00019905"/>
    </source>
</evidence>
<dbReference type="GO" id="GO:0004555">
    <property type="term" value="F:alpha,alpha-trehalase activity"/>
    <property type="evidence" value="ECO:0007669"/>
    <property type="project" value="UniProtKB-EC"/>
</dbReference>
<dbReference type="Proteomes" id="UP000483820">
    <property type="component" value="Chromosome V"/>
</dbReference>
<reference evidence="5 6" key="1">
    <citation type="submission" date="2019-12" db="EMBL/GenBank/DDBJ databases">
        <title>Chromosome-level assembly of the Caenorhabditis remanei genome.</title>
        <authorList>
            <person name="Teterina A.A."/>
            <person name="Willis J.H."/>
            <person name="Phillips P.C."/>
        </authorList>
    </citation>
    <scope>NUCLEOTIDE SEQUENCE [LARGE SCALE GENOMIC DNA]</scope>
    <source>
        <strain evidence="5 6">PX506</strain>
        <tissue evidence="5">Whole organism</tissue>
    </source>
</reference>
<name>A0A6A5G8Z6_CAERE</name>
<dbReference type="GeneID" id="9811624"/>
<proteinExistence type="inferred from homology"/>
<dbReference type="Pfam" id="PF01204">
    <property type="entry name" value="Trehalase"/>
    <property type="match status" value="1"/>
</dbReference>
<dbReference type="InterPro" id="IPR001661">
    <property type="entry name" value="Glyco_hydro_37"/>
</dbReference>
<protein>
    <recommendedName>
        <fullName evidence="3">Trehalase</fullName>
        <ecNumber evidence="2">3.2.1.28</ecNumber>
    </recommendedName>
    <alternativeName>
        <fullName evidence="4">Alpha,alpha-trehalase</fullName>
    </alternativeName>
</protein>
<comment type="caution">
    <text evidence="5">The sequence shown here is derived from an EMBL/GenBank/DDBJ whole genome shotgun (WGS) entry which is preliminary data.</text>
</comment>
<dbReference type="AlphaFoldDB" id="A0A6A5G8Z6"/>
<dbReference type="CTD" id="9811624"/>
<dbReference type="Gene3D" id="1.50.10.10">
    <property type="match status" value="1"/>
</dbReference>
<evidence type="ECO:0000256" key="2">
    <source>
        <dbReference type="ARBA" id="ARBA00012757"/>
    </source>
</evidence>
<dbReference type="RefSeq" id="XP_053581298.1">
    <property type="nucleotide sequence ID" value="XM_053732385.1"/>
</dbReference>
<dbReference type="PROSITE" id="PS51257">
    <property type="entry name" value="PROKAR_LIPOPROTEIN"/>
    <property type="match status" value="1"/>
</dbReference>
<evidence type="ECO:0000256" key="1">
    <source>
        <dbReference type="ARBA" id="ARBA00005615"/>
    </source>
</evidence>
<evidence type="ECO:0000313" key="6">
    <source>
        <dbReference type="Proteomes" id="UP000483820"/>
    </source>
</evidence>